<proteinExistence type="predicted"/>
<evidence type="ECO:0000313" key="2">
    <source>
        <dbReference type="Proteomes" id="UP001084197"/>
    </source>
</evidence>
<sequence length="42" mass="4675">MNQTGQQVRRNKEETGVDGVTVDQLTAYLALTCLNPYESAPY</sequence>
<comment type="caution">
    <text evidence="1">The sequence shown here is derived from an EMBL/GenBank/DDBJ whole genome shotgun (WGS) entry which is preliminary data.</text>
</comment>
<dbReference type="RefSeq" id="WP_268781425.1">
    <property type="nucleotide sequence ID" value="NZ_JAPRAT010000053.1"/>
</dbReference>
<reference evidence="1" key="1">
    <citation type="submission" date="2022-11" db="EMBL/GenBank/DDBJ databases">
        <title>WGS of Natronobacillus azotifigens 24KS-1, an anaerobic diazotrophic haloalkaliphile from soda-rich habitats.</title>
        <authorList>
            <person name="Sorokin D.Y."/>
            <person name="Merkel A.Y."/>
        </authorList>
    </citation>
    <scope>NUCLEOTIDE SEQUENCE</scope>
    <source>
        <strain evidence="1">24KS-1</strain>
    </source>
</reference>
<dbReference type="EMBL" id="JAPRAT010000053">
    <property type="protein sequence ID" value="MCZ0704647.1"/>
    <property type="molecule type" value="Genomic_DNA"/>
</dbReference>
<organism evidence="1 2">
    <name type="scientific">Natronobacillus azotifigens</name>
    <dbReference type="NCBI Taxonomy" id="472978"/>
    <lineage>
        <taxon>Bacteria</taxon>
        <taxon>Bacillati</taxon>
        <taxon>Bacillota</taxon>
        <taxon>Bacilli</taxon>
        <taxon>Bacillales</taxon>
        <taxon>Bacillaceae</taxon>
        <taxon>Natronobacillus</taxon>
    </lineage>
</organism>
<evidence type="ECO:0000313" key="1">
    <source>
        <dbReference type="EMBL" id="MCZ0704647.1"/>
    </source>
</evidence>
<dbReference type="Proteomes" id="UP001084197">
    <property type="component" value="Unassembled WGS sequence"/>
</dbReference>
<accession>A0A9J6RGE8</accession>
<dbReference type="AlphaFoldDB" id="A0A9J6RGE8"/>
<name>A0A9J6RGE8_9BACI</name>
<keyword evidence="2" id="KW-1185">Reference proteome</keyword>
<protein>
    <submittedName>
        <fullName evidence="1">Uncharacterized protein</fullName>
    </submittedName>
</protein>
<gene>
    <name evidence="1" type="ORF">OWO01_15735</name>
</gene>